<sequence>MGQRFLERSRPQLILLTMVEIYPRNDNSYGGKLRLRLRNVKSCVTFSLLDIYIITYGSSEASSLFPQCNYHLK</sequence>
<reference evidence="1" key="1">
    <citation type="submission" date="2014-11" db="EMBL/GenBank/DDBJ databases">
        <authorList>
            <person name="Amaro Gonzalez C."/>
        </authorList>
    </citation>
    <scope>NUCLEOTIDE SEQUENCE</scope>
</reference>
<dbReference type="EMBL" id="GBXM01103818">
    <property type="protein sequence ID" value="JAH04759.1"/>
    <property type="molecule type" value="Transcribed_RNA"/>
</dbReference>
<dbReference type="AlphaFoldDB" id="A0A0E9PJU1"/>
<proteinExistence type="predicted"/>
<organism evidence="1">
    <name type="scientific">Anguilla anguilla</name>
    <name type="common">European freshwater eel</name>
    <name type="synonym">Muraena anguilla</name>
    <dbReference type="NCBI Taxonomy" id="7936"/>
    <lineage>
        <taxon>Eukaryota</taxon>
        <taxon>Metazoa</taxon>
        <taxon>Chordata</taxon>
        <taxon>Craniata</taxon>
        <taxon>Vertebrata</taxon>
        <taxon>Euteleostomi</taxon>
        <taxon>Actinopterygii</taxon>
        <taxon>Neopterygii</taxon>
        <taxon>Teleostei</taxon>
        <taxon>Anguilliformes</taxon>
        <taxon>Anguillidae</taxon>
        <taxon>Anguilla</taxon>
    </lineage>
</organism>
<protein>
    <submittedName>
        <fullName evidence="1">Uncharacterized protein</fullName>
    </submittedName>
</protein>
<reference evidence="1" key="2">
    <citation type="journal article" date="2015" name="Fish Shellfish Immunol.">
        <title>Early steps in the European eel (Anguilla anguilla)-Vibrio vulnificus interaction in the gills: Role of the RtxA13 toxin.</title>
        <authorList>
            <person name="Callol A."/>
            <person name="Pajuelo D."/>
            <person name="Ebbesson L."/>
            <person name="Teles M."/>
            <person name="MacKenzie S."/>
            <person name="Amaro C."/>
        </authorList>
    </citation>
    <scope>NUCLEOTIDE SEQUENCE</scope>
</reference>
<name>A0A0E9PJU1_ANGAN</name>
<evidence type="ECO:0000313" key="1">
    <source>
        <dbReference type="EMBL" id="JAH04759.1"/>
    </source>
</evidence>
<accession>A0A0E9PJU1</accession>